<reference evidence="2 3" key="1">
    <citation type="submission" date="2016-10" db="EMBL/GenBank/DDBJ databases">
        <authorList>
            <person name="de Groot N.N."/>
        </authorList>
    </citation>
    <scope>NUCLEOTIDE SEQUENCE [LARGE SCALE GENOMIC DNA]</scope>
    <source>
        <strain evidence="2 3">DSM 14045</strain>
    </source>
</reference>
<dbReference type="Pfam" id="PF09605">
    <property type="entry name" value="Trep_Strep"/>
    <property type="match status" value="1"/>
</dbReference>
<keyword evidence="1" id="KW-0812">Transmembrane</keyword>
<proteinExistence type="predicted"/>
<dbReference type="AlphaFoldDB" id="A0A1H3KG89"/>
<evidence type="ECO:0000313" key="2">
    <source>
        <dbReference type="EMBL" id="SDY51143.1"/>
    </source>
</evidence>
<protein>
    <submittedName>
        <fullName evidence="2">Energy-coupling factor transport system substrate-specific component</fullName>
    </submittedName>
</protein>
<dbReference type="Proteomes" id="UP000183918">
    <property type="component" value="Unassembled WGS sequence"/>
</dbReference>
<feature type="transmembrane region" description="Helical" evidence="1">
    <location>
        <begin position="63"/>
        <end position="78"/>
    </location>
</feature>
<feature type="transmembrane region" description="Helical" evidence="1">
    <location>
        <begin position="160"/>
        <end position="180"/>
    </location>
</feature>
<dbReference type="InterPro" id="IPR011733">
    <property type="entry name" value="CHP02185_IM"/>
</dbReference>
<dbReference type="STRING" id="1122142.SAMN02910414_01718"/>
<dbReference type="NCBIfam" id="TIGR02185">
    <property type="entry name" value="Trep_Strep"/>
    <property type="match status" value="1"/>
</dbReference>
<feature type="transmembrane region" description="Helical" evidence="1">
    <location>
        <begin position="37"/>
        <end position="56"/>
    </location>
</feature>
<feature type="transmembrane region" description="Helical" evidence="1">
    <location>
        <begin position="112"/>
        <end position="133"/>
    </location>
</feature>
<sequence length="195" mass="21440">MKKELEIRDIINIGVYTVLHFLCVALMAMLLFVPQTIVFVGLLEGFLGAIPIMIFLQKAKKPGMLAIMGILLGILTVITGRPVVAALFGIAGGIITELIWRKAGYKNINAGVICCATMSLWVGGMELPMFFGYRDNYLASLEKGYGTQYVKIMRSLTPDWMFIALIVMCLLGGVLGGMFAKRLLRKHFEKIGTAS</sequence>
<keyword evidence="3" id="KW-1185">Reference proteome</keyword>
<organism evidence="2 3">
    <name type="scientific">Lachnobacterium bovis DSM 14045</name>
    <dbReference type="NCBI Taxonomy" id="1122142"/>
    <lineage>
        <taxon>Bacteria</taxon>
        <taxon>Bacillati</taxon>
        <taxon>Bacillota</taxon>
        <taxon>Clostridia</taxon>
        <taxon>Lachnospirales</taxon>
        <taxon>Lachnospiraceae</taxon>
        <taxon>Lachnobacterium</taxon>
    </lineage>
</organism>
<keyword evidence="1" id="KW-1133">Transmembrane helix</keyword>
<keyword evidence="1" id="KW-0472">Membrane</keyword>
<evidence type="ECO:0000256" key="1">
    <source>
        <dbReference type="SAM" id="Phobius"/>
    </source>
</evidence>
<dbReference type="EMBL" id="FNPG01000020">
    <property type="protein sequence ID" value="SDY51143.1"/>
    <property type="molecule type" value="Genomic_DNA"/>
</dbReference>
<feature type="transmembrane region" description="Helical" evidence="1">
    <location>
        <begin position="12"/>
        <end position="31"/>
    </location>
</feature>
<evidence type="ECO:0000313" key="3">
    <source>
        <dbReference type="Proteomes" id="UP000183918"/>
    </source>
</evidence>
<accession>A0A1H3KG89</accession>
<gene>
    <name evidence="2" type="ORF">SAMN02910414_01718</name>
</gene>
<dbReference type="RefSeq" id="WP_074718071.1">
    <property type="nucleotide sequence ID" value="NZ_FNPG01000020.1"/>
</dbReference>
<name>A0A1H3KG89_9FIRM</name>
<dbReference type="OrthoDB" id="9781459at2"/>